<feature type="transmembrane region" description="Helical" evidence="3">
    <location>
        <begin position="471"/>
        <end position="489"/>
    </location>
</feature>
<organism evidence="5 6">
    <name type="scientific">Bradyrhizobium diazoefficiens</name>
    <dbReference type="NCBI Taxonomy" id="1355477"/>
    <lineage>
        <taxon>Bacteria</taxon>
        <taxon>Pseudomonadati</taxon>
        <taxon>Pseudomonadota</taxon>
        <taxon>Alphaproteobacteria</taxon>
        <taxon>Hyphomicrobiales</taxon>
        <taxon>Nitrobacteraceae</taxon>
        <taxon>Bradyrhizobium</taxon>
    </lineage>
</organism>
<dbReference type="GO" id="GO:0016020">
    <property type="term" value="C:membrane"/>
    <property type="evidence" value="ECO:0007669"/>
    <property type="project" value="UniProtKB-SubCell"/>
</dbReference>
<evidence type="ECO:0000259" key="4">
    <source>
        <dbReference type="Pfam" id="PF00361"/>
    </source>
</evidence>
<dbReference type="Proteomes" id="UP000063308">
    <property type="component" value="Chromosome"/>
</dbReference>
<feature type="transmembrane region" description="Helical" evidence="3">
    <location>
        <begin position="386"/>
        <end position="407"/>
    </location>
</feature>
<dbReference type="PANTHER" id="PTHR43373">
    <property type="entry name" value="NA(+)/H(+) ANTIPORTER SUBUNIT"/>
    <property type="match status" value="1"/>
</dbReference>
<dbReference type="InterPro" id="IPR001750">
    <property type="entry name" value="ND/Mrp_TM"/>
</dbReference>
<feature type="transmembrane region" description="Helical" evidence="3">
    <location>
        <begin position="427"/>
        <end position="450"/>
    </location>
</feature>
<reference evidence="5 6" key="1">
    <citation type="submission" date="2014-11" db="EMBL/GenBank/DDBJ databases">
        <title>Symbiosis island explosion on the genome of extra-slow-growing strains of soybean bradyrhizobia with massive insertion sequences.</title>
        <authorList>
            <person name="Iida T."/>
            <person name="Minamisawa K."/>
        </authorList>
    </citation>
    <scope>NUCLEOTIDE SEQUENCE [LARGE SCALE GENOMIC DNA]</scope>
    <source>
        <strain evidence="5 6">NK6</strain>
    </source>
</reference>
<dbReference type="Pfam" id="PF00361">
    <property type="entry name" value="Proton_antipo_M"/>
    <property type="match status" value="1"/>
</dbReference>
<gene>
    <name evidence="5" type="ORF">NK6_5859</name>
</gene>
<evidence type="ECO:0000256" key="3">
    <source>
        <dbReference type="SAM" id="Phobius"/>
    </source>
</evidence>
<feature type="transmembrane region" description="Helical" evidence="3">
    <location>
        <begin position="354"/>
        <end position="374"/>
    </location>
</feature>
<feature type="transmembrane region" description="Helical" evidence="3">
    <location>
        <begin position="509"/>
        <end position="529"/>
    </location>
</feature>
<feature type="transmembrane region" description="Helical" evidence="3">
    <location>
        <begin position="220"/>
        <end position="243"/>
    </location>
</feature>
<accession>A0A0E4BRL5</accession>
<feature type="domain" description="NADH:quinone oxidoreductase/Mrp antiporter transmembrane" evidence="4">
    <location>
        <begin position="144"/>
        <end position="436"/>
    </location>
</feature>
<feature type="transmembrane region" description="Helical" evidence="3">
    <location>
        <begin position="313"/>
        <end position="334"/>
    </location>
</feature>
<dbReference type="AlphaFoldDB" id="A0A0E4BRL5"/>
<evidence type="ECO:0000256" key="1">
    <source>
        <dbReference type="ARBA" id="ARBA00004127"/>
    </source>
</evidence>
<evidence type="ECO:0000313" key="5">
    <source>
        <dbReference type="EMBL" id="BAR59014.1"/>
    </source>
</evidence>
<feature type="transmembrane region" description="Helical" evidence="3">
    <location>
        <begin position="16"/>
        <end position="36"/>
    </location>
</feature>
<comment type="subcellular location">
    <subcellularLocation>
        <location evidence="1">Endomembrane system</location>
        <topology evidence="1">Multi-pass membrane protein</topology>
    </subcellularLocation>
    <subcellularLocation>
        <location evidence="2">Membrane</location>
        <topology evidence="2">Multi-pass membrane protein</topology>
    </subcellularLocation>
</comment>
<dbReference type="PANTHER" id="PTHR43373:SF1">
    <property type="entry name" value="NA(+)_H(+) ANTIPORTER SUBUNIT A"/>
    <property type="match status" value="1"/>
</dbReference>
<feature type="transmembrane region" description="Helical" evidence="3">
    <location>
        <begin position="147"/>
        <end position="167"/>
    </location>
</feature>
<feature type="transmembrane region" description="Helical" evidence="3">
    <location>
        <begin position="255"/>
        <end position="275"/>
    </location>
</feature>
<feature type="transmembrane region" description="Helical" evidence="3">
    <location>
        <begin position="43"/>
        <end position="64"/>
    </location>
</feature>
<dbReference type="InterPro" id="IPR050616">
    <property type="entry name" value="CPA3_Na-H_Antiporter_A"/>
</dbReference>
<dbReference type="GO" id="GO:0012505">
    <property type="term" value="C:endomembrane system"/>
    <property type="evidence" value="ECO:0007669"/>
    <property type="project" value="UniProtKB-SubCell"/>
</dbReference>
<keyword evidence="3" id="KW-0472">Membrane</keyword>
<name>A0A0E4BRL5_9BRAD</name>
<feature type="transmembrane region" description="Helical" evidence="3">
    <location>
        <begin position="281"/>
        <end position="306"/>
    </location>
</feature>
<keyword evidence="2 3" id="KW-0812">Transmembrane</keyword>
<evidence type="ECO:0000313" key="6">
    <source>
        <dbReference type="Proteomes" id="UP000063308"/>
    </source>
</evidence>
<keyword evidence="3" id="KW-1133">Transmembrane helix</keyword>
<evidence type="ECO:0000256" key="2">
    <source>
        <dbReference type="RuleBase" id="RU000320"/>
    </source>
</evidence>
<protein>
    <recommendedName>
        <fullName evidence="4">NADH:quinone oxidoreductase/Mrp antiporter transmembrane domain-containing protein</fullName>
    </recommendedName>
</protein>
<feature type="transmembrane region" description="Helical" evidence="3">
    <location>
        <begin position="179"/>
        <end position="200"/>
    </location>
</feature>
<dbReference type="EMBL" id="AP014685">
    <property type="protein sequence ID" value="BAR59014.1"/>
    <property type="molecule type" value="Genomic_DNA"/>
</dbReference>
<feature type="transmembrane region" description="Helical" evidence="3">
    <location>
        <begin position="572"/>
        <end position="591"/>
    </location>
</feature>
<dbReference type="RefSeq" id="WP_060910607.1">
    <property type="nucleotide sequence ID" value="NZ_JBIYEG010000001.1"/>
</dbReference>
<sequence length="592" mass="61593">MLPPAPALDATTTPSGFLLVLSIAIPIAGVLLAFVLGERHIRLVAFATIPLGLVIVVAILAAVAQRMGPLVYLLGAWPPPLGVALRADGLSAVMLAATAVVISAVAVYAGTEFSVTTTEARAPFVFWILLLAVWAALNSIFVGGDLFTLYVALELLTFAAVPLVSLDGRPGTLRAAIRYLLFALLGSVLYLLGTALLYGLHATLDIVLLSHRIGAQPASLVAAALMTSGLLAKTALFPLHLWLPPAHAGAPAAASAILSGLVVKGSFFIIVRLWFQVMPGLPGFAAAQLLAALGAAAIVLGSVLALRQERLKLLIAYSTLAQIGYLFLMFPLAFNASGHLESGEALAGGLLQAASHATAKAAMFMAAGSIYAGLGHDRIAGLGGIARVLPLSVLAFAIAGIALMGVQPSGASLAKDLLLQAATEREQWWWAVVLQASGAFTASYVVLVLAHALAPPDKSVVLTDPAPRLPDVAVLVLALCSLLLGLVPWEPFLPVQRISPSGLLDLETLSKFLLPLLGGVVLAILLRPWPHPLASSVRWRLAIGVFDSFRRGCCAFGGYVERGNGVLCEWPAASICLLMLALLFGVLMLVAA</sequence>
<feature type="transmembrane region" description="Helical" evidence="3">
    <location>
        <begin position="89"/>
        <end position="110"/>
    </location>
</feature>
<proteinExistence type="predicted"/>
<dbReference type="PRINTS" id="PR01434">
    <property type="entry name" value="NADHDHGNASE5"/>
</dbReference>
<feature type="transmembrane region" description="Helical" evidence="3">
    <location>
        <begin position="122"/>
        <end position="141"/>
    </location>
</feature>